<dbReference type="Proteomes" id="UP000017127">
    <property type="component" value="Unassembled WGS sequence"/>
</dbReference>
<dbReference type="GO" id="GO:0003677">
    <property type="term" value="F:DNA binding"/>
    <property type="evidence" value="ECO:0007669"/>
    <property type="project" value="UniProtKB-KW"/>
</dbReference>
<protein>
    <submittedName>
        <fullName evidence="1">Transposase DNA-binding domain family</fullName>
    </submittedName>
</protein>
<keyword evidence="2" id="KW-1185">Reference proteome</keyword>
<sequence length="50" mass="5691">MQLIRLILLKIARIAEQLLKNLYQLEPTFVAADASWIGIITPQLIFSIPL</sequence>
<evidence type="ECO:0000313" key="2">
    <source>
        <dbReference type="Proteomes" id="UP000017127"/>
    </source>
</evidence>
<reference evidence="1 2" key="1">
    <citation type="journal article" date="2013" name="Front. Microbiol.">
        <title>Comparative genomic analyses of the cyanobacterium, Lyngbya aestuarii BL J, a powerful hydrogen producer.</title>
        <authorList>
            <person name="Kothari A."/>
            <person name="Vaughn M."/>
            <person name="Garcia-Pichel F."/>
        </authorList>
    </citation>
    <scope>NUCLEOTIDE SEQUENCE [LARGE SCALE GENOMIC DNA]</scope>
    <source>
        <strain evidence="1 2">BL J</strain>
    </source>
</reference>
<accession>U7QML5</accession>
<proteinExistence type="predicted"/>
<comment type="caution">
    <text evidence="1">The sequence shown here is derived from an EMBL/GenBank/DDBJ whole genome shotgun (WGS) entry which is preliminary data.</text>
</comment>
<organism evidence="1 2">
    <name type="scientific">Lyngbya aestuarii BL J</name>
    <dbReference type="NCBI Taxonomy" id="1348334"/>
    <lineage>
        <taxon>Bacteria</taxon>
        <taxon>Bacillati</taxon>
        <taxon>Cyanobacteriota</taxon>
        <taxon>Cyanophyceae</taxon>
        <taxon>Oscillatoriophycideae</taxon>
        <taxon>Oscillatoriales</taxon>
        <taxon>Microcoleaceae</taxon>
        <taxon>Lyngbya</taxon>
    </lineage>
</organism>
<dbReference type="AlphaFoldDB" id="U7QML5"/>
<name>U7QML5_9CYAN</name>
<keyword evidence="1" id="KW-0238">DNA-binding</keyword>
<dbReference type="EMBL" id="AUZM01000011">
    <property type="protein sequence ID" value="ERT08350.1"/>
    <property type="molecule type" value="Genomic_DNA"/>
</dbReference>
<evidence type="ECO:0000313" key="1">
    <source>
        <dbReference type="EMBL" id="ERT08350.1"/>
    </source>
</evidence>
<gene>
    <name evidence="1" type="ORF">M595_1659</name>
</gene>